<evidence type="ECO:0008006" key="3">
    <source>
        <dbReference type="Google" id="ProtNLM"/>
    </source>
</evidence>
<gene>
    <name evidence="1" type="ORF">R5W23_004758</name>
</gene>
<dbReference type="RefSeq" id="WP_320689485.1">
    <property type="nucleotide sequence ID" value="NZ_JAXBLV010000233.1"/>
</dbReference>
<comment type="caution">
    <text evidence="1">The sequence shown here is derived from an EMBL/GenBank/DDBJ whole genome shotgun (WGS) entry which is preliminary data.</text>
</comment>
<reference evidence="2" key="1">
    <citation type="journal article" date="2023" name="Mar. Drugs">
        <title>Gemmata algarum, a Novel Planctomycete Isolated from an Algal Mat, Displays Antimicrobial Activity.</title>
        <authorList>
            <person name="Kumar G."/>
            <person name="Kallscheuer N."/>
            <person name="Kashif M."/>
            <person name="Ahamad S."/>
            <person name="Jagadeeshwari U."/>
            <person name="Pannikurungottu S."/>
            <person name="Haufschild T."/>
            <person name="Kabuu M."/>
            <person name="Sasikala C."/>
            <person name="Jogler C."/>
            <person name="Ramana C."/>
        </authorList>
    </citation>
    <scope>NUCLEOTIDE SEQUENCE [LARGE SCALE GENOMIC DNA]</scope>
    <source>
        <strain evidence="2">JC673</strain>
    </source>
</reference>
<keyword evidence="2" id="KW-1185">Reference proteome</keyword>
<protein>
    <recommendedName>
        <fullName evidence="3">N-acetyltransferase</fullName>
    </recommendedName>
</protein>
<accession>A0ABU5F814</accession>
<sequence>MASFNIELRTGTSLHPDGEPSDFVSEYTGVVTCTDEETGTVAKVGRLAAMRVHVALAHNAGESLFDVCDCHSSELNYLHALLYEPERYHFREEVMARFDAADPDLLVLDYVVLAPKWRKLKLGLLAVRKLVDLIGGGCGLAVSDISPLRHDAASVLRVPARWLTRYAGREERRAATVRLRRYYRRMGFSRLGRTPYYALPLNQVTPTATELLEPM</sequence>
<evidence type="ECO:0000313" key="1">
    <source>
        <dbReference type="EMBL" id="MDY3563258.1"/>
    </source>
</evidence>
<dbReference type="EMBL" id="JAXBLV010000233">
    <property type="protein sequence ID" value="MDY3563258.1"/>
    <property type="molecule type" value="Genomic_DNA"/>
</dbReference>
<evidence type="ECO:0000313" key="2">
    <source>
        <dbReference type="Proteomes" id="UP001272242"/>
    </source>
</evidence>
<name>A0ABU5F814_9BACT</name>
<proteinExistence type="predicted"/>
<organism evidence="1 2">
    <name type="scientific">Gemmata algarum</name>
    <dbReference type="NCBI Taxonomy" id="2975278"/>
    <lineage>
        <taxon>Bacteria</taxon>
        <taxon>Pseudomonadati</taxon>
        <taxon>Planctomycetota</taxon>
        <taxon>Planctomycetia</taxon>
        <taxon>Gemmatales</taxon>
        <taxon>Gemmataceae</taxon>
        <taxon>Gemmata</taxon>
    </lineage>
</organism>
<dbReference type="Proteomes" id="UP001272242">
    <property type="component" value="Unassembled WGS sequence"/>
</dbReference>